<evidence type="ECO:0000313" key="2">
    <source>
        <dbReference type="Proteomes" id="UP000266441"/>
    </source>
</evidence>
<evidence type="ECO:0000313" key="1">
    <source>
        <dbReference type="EMBL" id="RIH63054.1"/>
    </source>
</evidence>
<accession>A0A399CSR2</accession>
<comment type="caution">
    <text evidence="1">The sequence shown here is derived from an EMBL/GenBank/DDBJ whole genome shotgun (WGS) entry which is preliminary data.</text>
</comment>
<proteinExistence type="predicted"/>
<dbReference type="Gene3D" id="2.120.10.10">
    <property type="match status" value="1"/>
</dbReference>
<dbReference type="CDD" id="cd15482">
    <property type="entry name" value="Sialidase_non-viral"/>
    <property type="match status" value="1"/>
</dbReference>
<reference evidence="1 2" key="1">
    <citation type="journal article" date="2015" name="Int. J. Syst. Evol. Microbiol.">
        <title>Mariniphaga sediminis sp. nov., isolated from coastal sediment.</title>
        <authorList>
            <person name="Wang F.Q."/>
            <person name="Shen Q.Y."/>
            <person name="Chen G.J."/>
            <person name="Du Z.J."/>
        </authorList>
    </citation>
    <scope>NUCLEOTIDE SEQUENCE [LARGE SCALE GENOMIC DNA]</scope>
    <source>
        <strain evidence="1 2">SY21</strain>
    </source>
</reference>
<organism evidence="1 2">
    <name type="scientific">Mariniphaga sediminis</name>
    <dbReference type="NCBI Taxonomy" id="1628158"/>
    <lineage>
        <taxon>Bacteria</taxon>
        <taxon>Pseudomonadati</taxon>
        <taxon>Bacteroidota</taxon>
        <taxon>Bacteroidia</taxon>
        <taxon>Marinilabiliales</taxon>
        <taxon>Prolixibacteraceae</taxon>
        <taxon>Mariniphaga</taxon>
    </lineage>
</organism>
<dbReference type="InterPro" id="IPR036278">
    <property type="entry name" value="Sialidase_sf"/>
</dbReference>
<dbReference type="Proteomes" id="UP000266441">
    <property type="component" value="Unassembled WGS sequence"/>
</dbReference>
<gene>
    <name evidence="1" type="ORF">D1164_21735</name>
</gene>
<keyword evidence="2" id="KW-1185">Reference proteome</keyword>
<dbReference type="SUPFAM" id="SSF50939">
    <property type="entry name" value="Sialidases"/>
    <property type="match status" value="1"/>
</dbReference>
<protein>
    <submittedName>
        <fullName evidence="1">Exo-alpha-sialidase</fullName>
    </submittedName>
</protein>
<sequence>MFFVSCGNLKKKSNNADSDKKPICKVIKEIYVDNTQPGQAPWVSMSYSGNSLQRVEMRSIMQSSDWNESLLKRTSEDNGRTWSDWKPEPKQEQTKGEYTLSGGAFQGTVTYDPASGNLVKLVFQRIFKGKPQVALKEIWKGNRLFWDHGFYQLSSDNGTTWGEQRQLKYEKGPDFDPSDWGNTNYLQTNEMYIGNATSLSNGDVIVSATIPVPYTDEEDMKYPSIYPNNYREGCVAGAICFIGSWNEEKKDYDWKTSNAVFLPRKISTRGLTELDVSELKNGNLLLIMRGSNAGLDISESPGRKWYSVSKDGGLTWSEVKDMRYDNGEQFYSSATISKTIRSSKTGKLYWVGNINREPPKGNYPRYPLQIVEINEEDPSFKKSTLTVIDDRDPDKDSEHLQLSNFSLLENRETLNLEIYLTRIGEKGGGNDIWTASAYKYTLEL</sequence>
<dbReference type="EMBL" id="QWET01000027">
    <property type="protein sequence ID" value="RIH63054.1"/>
    <property type="molecule type" value="Genomic_DNA"/>
</dbReference>
<dbReference type="AlphaFoldDB" id="A0A399CSR2"/>
<name>A0A399CSR2_9BACT</name>